<dbReference type="PROSITE" id="PS50253">
    <property type="entry name" value="COX3"/>
    <property type="match status" value="1"/>
</dbReference>
<keyword evidence="4" id="KW-1003">Cell membrane</keyword>
<dbReference type="SUPFAM" id="SSF81452">
    <property type="entry name" value="Cytochrome c oxidase subunit III-like"/>
    <property type="match status" value="2"/>
</dbReference>
<evidence type="ECO:0000313" key="13">
    <source>
        <dbReference type="Proteomes" id="UP001174909"/>
    </source>
</evidence>
<organism evidence="12 13">
    <name type="scientific">Geodia barretti</name>
    <name type="common">Barrett's horny sponge</name>
    <dbReference type="NCBI Taxonomy" id="519541"/>
    <lineage>
        <taxon>Eukaryota</taxon>
        <taxon>Metazoa</taxon>
        <taxon>Porifera</taxon>
        <taxon>Demospongiae</taxon>
        <taxon>Heteroscleromorpha</taxon>
        <taxon>Tetractinellida</taxon>
        <taxon>Astrophorina</taxon>
        <taxon>Geodiidae</taxon>
        <taxon>Geodia</taxon>
    </lineage>
</organism>
<feature type="transmembrane region" description="Helical" evidence="10">
    <location>
        <begin position="105"/>
        <end position="125"/>
    </location>
</feature>
<keyword evidence="7 10" id="KW-0472">Membrane</keyword>
<feature type="compositionally biased region" description="Gly residues" evidence="9">
    <location>
        <begin position="12"/>
        <end position="21"/>
    </location>
</feature>
<dbReference type="InterPro" id="IPR024791">
    <property type="entry name" value="Cyt_c/ubiquinol_Oxase_su3"/>
</dbReference>
<dbReference type="GO" id="GO:0005886">
    <property type="term" value="C:plasma membrane"/>
    <property type="evidence" value="ECO:0007669"/>
    <property type="project" value="UniProtKB-SubCell"/>
</dbReference>
<dbReference type="PANTHER" id="PTHR11403">
    <property type="entry name" value="CYTOCHROME C OXIDASE SUBUNIT III"/>
    <property type="match status" value="1"/>
</dbReference>
<evidence type="ECO:0000259" key="11">
    <source>
        <dbReference type="PROSITE" id="PS50253"/>
    </source>
</evidence>
<feature type="transmembrane region" description="Helical" evidence="10">
    <location>
        <begin position="137"/>
        <end position="155"/>
    </location>
</feature>
<evidence type="ECO:0000256" key="9">
    <source>
        <dbReference type="SAM" id="MobiDB-lite"/>
    </source>
</evidence>
<proteinExistence type="inferred from homology"/>
<accession>A0AA35XDQ9</accession>
<feature type="transmembrane region" description="Helical" evidence="10">
    <location>
        <begin position="175"/>
        <end position="199"/>
    </location>
</feature>
<dbReference type="InterPro" id="IPR000298">
    <property type="entry name" value="Cyt_c_oxidase-like_su3"/>
</dbReference>
<evidence type="ECO:0000256" key="10">
    <source>
        <dbReference type="SAM" id="Phobius"/>
    </source>
</evidence>
<dbReference type="GO" id="GO:0019646">
    <property type="term" value="P:aerobic electron transport chain"/>
    <property type="evidence" value="ECO:0007669"/>
    <property type="project" value="InterPro"/>
</dbReference>
<keyword evidence="6 10" id="KW-1133">Transmembrane helix</keyword>
<evidence type="ECO:0000256" key="6">
    <source>
        <dbReference type="ARBA" id="ARBA00022989"/>
    </source>
</evidence>
<reference evidence="12" key="1">
    <citation type="submission" date="2023-03" db="EMBL/GenBank/DDBJ databases">
        <authorList>
            <person name="Steffen K."/>
            <person name="Cardenas P."/>
        </authorList>
    </citation>
    <scope>NUCLEOTIDE SEQUENCE</scope>
</reference>
<dbReference type="Gene3D" id="1.20.120.80">
    <property type="entry name" value="Cytochrome c oxidase, subunit III, four-helix bundle"/>
    <property type="match status" value="2"/>
</dbReference>
<dbReference type="Pfam" id="PF00510">
    <property type="entry name" value="COX3"/>
    <property type="match status" value="1"/>
</dbReference>
<dbReference type="InterPro" id="IPR013833">
    <property type="entry name" value="Cyt_c_oxidase_su3_a-hlx"/>
</dbReference>
<evidence type="ECO:0000256" key="7">
    <source>
        <dbReference type="ARBA" id="ARBA00023136"/>
    </source>
</evidence>
<keyword evidence="5 8" id="KW-0812">Transmembrane</keyword>
<sequence length="325" mass="34945">MHASHDGEDAGGHGGGGYGYGGHDEDDHGHGIHLPDMSYYPLVLAAGITRTLATAGCHTRNWEAPDVDLPGIRRDVLRRIHRYVSRLPQPEPRRALPQPGAGHTVTSVSTFVLLMSSLAMVLALDGIRRNNKTIGRFWILATASLGSVFLGFQVFEFNEFVHLGLTPQTNLFGTTFFILTGLHGTHVTLGVIWLLLMALVFSPSPLERWGLVLAVAGFYAFMISTLSGIFTGADSSLAVITTLTGWPAMVLLLLAIVGIFGGLRILSTAGKGDKSSDGALDLEMAGLYWHFVDIVWIVIFTVIYLISATDGMPPGSIPFELPGHG</sequence>
<evidence type="ECO:0000256" key="2">
    <source>
        <dbReference type="ARBA" id="ARBA00010581"/>
    </source>
</evidence>
<dbReference type="AlphaFoldDB" id="A0AA35XDQ9"/>
<keyword evidence="13" id="KW-1185">Reference proteome</keyword>
<feature type="transmembrane region" description="Helical" evidence="10">
    <location>
        <begin position="245"/>
        <end position="266"/>
    </location>
</feature>
<dbReference type="GO" id="GO:0004129">
    <property type="term" value="F:cytochrome-c oxidase activity"/>
    <property type="evidence" value="ECO:0007669"/>
    <property type="project" value="InterPro"/>
</dbReference>
<evidence type="ECO:0000313" key="12">
    <source>
        <dbReference type="EMBL" id="CAI8053694.1"/>
    </source>
</evidence>
<feature type="region of interest" description="Disordered" evidence="9">
    <location>
        <begin position="1"/>
        <end position="24"/>
    </location>
</feature>
<dbReference type="PANTHER" id="PTHR11403:SF2">
    <property type="entry name" value="CYTOCHROME BO(3) UBIQUINOL OXIDASE SUBUNIT 3"/>
    <property type="match status" value="1"/>
</dbReference>
<evidence type="ECO:0000256" key="3">
    <source>
        <dbReference type="ARBA" id="ARBA00015944"/>
    </source>
</evidence>
<evidence type="ECO:0000256" key="1">
    <source>
        <dbReference type="ARBA" id="ARBA00004651"/>
    </source>
</evidence>
<dbReference type="EMBL" id="CASHTH010004115">
    <property type="protein sequence ID" value="CAI8053694.1"/>
    <property type="molecule type" value="Genomic_DNA"/>
</dbReference>
<evidence type="ECO:0000256" key="4">
    <source>
        <dbReference type="ARBA" id="ARBA00022475"/>
    </source>
</evidence>
<evidence type="ECO:0000256" key="8">
    <source>
        <dbReference type="RuleBase" id="RU003375"/>
    </source>
</evidence>
<comment type="caution">
    <text evidence="12">The sequence shown here is derived from an EMBL/GenBank/DDBJ whole genome shotgun (WGS) entry which is preliminary data.</text>
</comment>
<feature type="domain" description="Heme-copper oxidase subunit III family profile" evidence="11">
    <location>
        <begin position="99"/>
        <end position="308"/>
    </location>
</feature>
<name>A0AA35XDQ9_GEOBA</name>
<evidence type="ECO:0000256" key="5">
    <source>
        <dbReference type="ARBA" id="ARBA00022692"/>
    </source>
</evidence>
<feature type="transmembrane region" description="Helical" evidence="10">
    <location>
        <begin position="211"/>
        <end position="233"/>
    </location>
</feature>
<comment type="similarity">
    <text evidence="2 8">Belongs to the cytochrome c oxidase subunit 3 family.</text>
</comment>
<comment type="function">
    <text evidence="8">Component of the cytochrome c oxidase, the last enzyme in the mitochondrial electron transport chain which drives oxidative phosphorylation. The respiratory chain contains 3 multisubunit complexes succinate dehydrogenase (complex II, CII), ubiquinol-cytochrome c oxidoreductase (cytochrome b-c1 complex, complex III, CIII) and cytochrome c oxidase (complex IV, CIV), that cooperate to transfer electrons derived from NADH and succinate to molecular oxygen, creating an electrochemical gradient over the inner membrane that drives transmembrane transport and the ATP synthase. Cytochrome c oxidase is the component of the respiratory chain that catalyzes the reduction of oxygen to water. Electrons originating from reduced cytochrome c in the intermembrane space (IMS) are transferred via the dinuclear copper A center (CU(A)) of subunit 2 and heme A of subunit 1 to the active site in subunit 1, a binuclear center (BNC) formed by heme A3 and copper B (CU(B)). The BNC reduces molecular oxygen to 2 water molecules using 4 electrons from cytochrome c in the IMS and 4 protons from the mitochondrial matrix.</text>
</comment>
<keyword evidence="8" id="KW-0496">Mitochondrion</keyword>
<gene>
    <name evidence="12" type="ORF">GBAR_LOCUS29343</name>
</gene>
<feature type="transmembrane region" description="Helical" evidence="10">
    <location>
        <begin position="287"/>
        <end position="306"/>
    </location>
</feature>
<feature type="compositionally biased region" description="Basic and acidic residues" evidence="9">
    <location>
        <begin position="1"/>
        <end position="11"/>
    </location>
</feature>
<comment type="subcellular location">
    <subcellularLocation>
        <location evidence="1">Cell membrane</location>
        <topology evidence="1">Multi-pass membrane protein</topology>
    </subcellularLocation>
</comment>
<dbReference type="InterPro" id="IPR035973">
    <property type="entry name" value="Cyt_c_oxidase_su3-like_sf"/>
</dbReference>
<dbReference type="Proteomes" id="UP001174909">
    <property type="component" value="Unassembled WGS sequence"/>
</dbReference>
<protein>
    <recommendedName>
        <fullName evidence="3 8">Cytochrome c oxidase subunit 3</fullName>
    </recommendedName>
</protein>